<gene>
    <name evidence="2" type="ORF">NCTC12218_01845</name>
</gene>
<dbReference type="Proteomes" id="UP000264146">
    <property type="component" value="Chromosome"/>
</dbReference>
<organism evidence="2">
    <name type="scientific">Staphylococcus schleiferi</name>
    <dbReference type="NCBI Taxonomy" id="1295"/>
    <lineage>
        <taxon>Bacteria</taxon>
        <taxon>Bacillati</taxon>
        <taxon>Bacillota</taxon>
        <taxon>Bacilli</taxon>
        <taxon>Bacillales</taxon>
        <taxon>Staphylococcaceae</taxon>
        <taxon>Staphylococcus</taxon>
    </lineage>
</organism>
<evidence type="ECO:0000313" key="3">
    <source>
        <dbReference type="Proteomes" id="UP000264146"/>
    </source>
</evidence>
<reference evidence="1 3" key="2">
    <citation type="submission" date="2020-11" db="EMBL/GenBank/DDBJ databases">
        <authorList>
            <consortium name="Pathogen Informatics"/>
        </authorList>
    </citation>
    <scope>NUCLEOTIDE SEQUENCE [LARGE SCALE GENOMIC DNA]</scope>
    <source>
        <strain evidence="1 3">NCTC12218</strain>
    </source>
</reference>
<evidence type="ECO:0000313" key="2">
    <source>
        <dbReference type="EMBL" id="SUM89575.1"/>
    </source>
</evidence>
<dbReference type="AlphaFoldDB" id="A0A7Z7VYB9"/>
<reference evidence="2" key="1">
    <citation type="submission" date="2018-06" db="EMBL/GenBank/DDBJ databases">
        <authorList>
            <consortium name="Pathogen Informatics"/>
            <person name="Doyle S."/>
        </authorList>
    </citation>
    <scope>NUCLEOTIDE SEQUENCE [LARGE SCALE GENOMIC DNA]</scope>
    <source>
        <strain evidence="2">NCTC12218</strain>
    </source>
</reference>
<protein>
    <submittedName>
        <fullName evidence="2">Radical activating enzyme protein</fullName>
    </submittedName>
</protein>
<accession>A0A7Z7VYB9</accession>
<evidence type="ECO:0000313" key="1">
    <source>
        <dbReference type="EMBL" id="CAD7360179.1"/>
    </source>
</evidence>
<dbReference type="EMBL" id="UHEF01000001">
    <property type="protein sequence ID" value="SUM89575.1"/>
    <property type="molecule type" value="Genomic_DNA"/>
</dbReference>
<name>A0A7Z7VYB9_STASC</name>
<sequence>MKGGVEMGISNKISETVGNKVLNIENIKRKNTLPVTTSEINERRQRAENLVKKKAFLSSSATIVPIPGFDFGVDMKLMRDIIEDVNKIYGLDHKQVNKMSDDMKNRVLMAAGIQGSQFIGKKVSSGILKVVVRDVAKRAAAKQTRWFPLVGQAVSASISYYFMNKVGKDHIQKCENVVKALL</sequence>
<proteinExistence type="predicted"/>
<dbReference type="EMBL" id="LR962863">
    <property type="protein sequence ID" value="CAD7360179.1"/>
    <property type="molecule type" value="Genomic_DNA"/>
</dbReference>